<name>A0A150PF37_SORCE</name>
<protein>
    <submittedName>
        <fullName evidence="5">AraC family transcriptional regulator</fullName>
    </submittedName>
</protein>
<dbReference type="PANTHER" id="PTHR46796">
    <property type="entry name" value="HTH-TYPE TRANSCRIPTIONAL ACTIVATOR RHAS-RELATED"/>
    <property type="match status" value="1"/>
</dbReference>
<evidence type="ECO:0000256" key="1">
    <source>
        <dbReference type="ARBA" id="ARBA00023015"/>
    </source>
</evidence>
<gene>
    <name evidence="5" type="ORF">BE08_37365</name>
</gene>
<accession>A0A150PF37</accession>
<dbReference type="PROSITE" id="PS00041">
    <property type="entry name" value="HTH_ARAC_FAMILY_1"/>
    <property type="match status" value="2"/>
</dbReference>
<dbReference type="InterPro" id="IPR018060">
    <property type="entry name" value="HTH_AraC"/>
</dbReference>
<comment type="caution">
    <text evidence="5">The sequence shown here is derived from an EMBL/GenBank/DDBJ whole genome shotgun (WGS) entry which is preliminary data.</text>
</comment>
<evidence type="ECO:0000313" key="6">
    <source>
        <dbReference type="Proteomes" id="UP000075420"/>
    </source>
</evidence>
<sequence length="147" mass="16315">MLLGRDALRNLCRARDLLSEVRASRLSIEDVAREVAISPYHFIRQFEAVFGVTPHQYRIGRRLDLAKQLLAAGDRSVTGVCMEVGFSSLGSFSAQFAQRIGVPPSAYRRRVRAMVQVPGRLPWELVPGCLTLMGRLPPGAFRSFGEA</sequence>
<evidence type="ECO:0000259" key="4">
    <source>
        <dbReference type="PROSITE" id="PS01124"/>
    </source>
</evidence>
<evidence type="ECO:0000256" key="3">
    <source>
        <dbReference type="ARBA" id="ARBA00023163"/>
    </source>
</evidence>
<evidence type="ECO:0000256" key="2">
    <source>
        <dbReference type="ARBA" id="ARBA00023125"/>
    </source>
</evidence>
<reference evidence="5 6" key="1">
    <citation type="submission" date="2014-02" db="EMBL/GenBank/DDBJ databases">
        <title>The small core and large imbalanced accessory genome model reveals a collaborative survival strategy of Sorangium cellulosum strains in nature.</title>
        <authorList>
            <person name="Han K."/>
            <person name="Peng R."/>
            <person name="Blom J."/>
            <person name="Li Y.-Z."/>
        </authorList>
    </citation>
    <scope>NUCLEOTIDE SEQUENCE [LARGE SCALE GENOMIC DNA]</scope>
    <source>
        <strain evidence="5 6">So0157-25</strain>
    </source>
</reference>
<keyword evidence="3" id="KW-0804">Transcription</keyword>
<dbReference type="PANTHER" id="PTHR46796:SF12">
    <property type="entry name" value="HTH-TYPE DNA-BINDING TRANSCRIPTIONAL ACTIVATOR EUTR"/>
    <property type="match status" value="1"/>
</dbReference>
<dbReference type="InterPro" id="IPR009057">
    <property type="entry name" value="Homeodomain-like_sf"/>
</dbReference>
<dbReference type="PROSITE" id="PS01124">
    <property type="entry name" value="HTH_ARAC_FAMILY_2"/>
    <property type="match status" value="1"/>
</dbReference>
<dbReference type="EMBL" id="JELY01001890">
    <property type="protein sequence ID" value="KYF54287.1"/>
    <property type="molecule type" value="Genomic_DNA"/>
</dbReference>
<dbReference type="Gene3D" id="1.10.10.60">
    <property type="entry name" value="Homeodomain-like"/>
    <property type="match status" value="2"/>
</dbReference>
<dbReference type="InterPro" id="IPR050204">
    <property type="entry name" value="AraC_XylS_family_regulators"/>
</dbReference>
<evidence type="ECO:0000313" key="5">
    <source>
        <dbReference type="EMBL" id="KYF54287.1"/>
    </source>
</evidence>
<dbReference type="SUPFAM" id="SSF46689">
    <property type="entry name" value="Homeodomain-like"/>
    <property type="match status" value="2"/>
</dbReference>
<keyword evidence="1" id="KW-0805">Transcription regulation</keyword>
<dbReference type="GO" id="GO:0043565">
    <property type="term" value="F:sequence-specific DNA binding"/>
    <property type="evidence" value="ECO:0007669"/>
    <property type="project" value="InterPro"/>
</dbReference>
<proteinExistence type="predicted"/>
<organism evidence="5 6">
    <name type="scientific">Sorangium cellulosum</name>
    <name type="common">Polyangium cellulosum</name>
    <dbReference type="NCBI Taxonomy" id="56"/>
    <lineage>
        <taxon>Bacteria</taxon>
        <taxon>Pseudomonadati</taxon>
        <taxon>Myxococcota</taxon>
        <taxon>Polyangia</taxon>
        <taxon>Polyangiales</taxon>
        <taxon>Polyangiaceae</taxon>
        <taxon>Sorangium</taxon>
    </lineage>
</organism>
<dbReference type="SMART" id="SM00342">
    <property type="entry name" value="HTH_ARAC"/>
    <property type="match status" value="1"/>
</dbReference>
<dbReference type="GO" id="GO:0003700">
    <property type="term" value="F:DNA-binding transcription factor activity"/>
    <property type="evidence" value="ECO:0007669"/>
    <property type="project" value="InterPro"/>
</dbReference>
<keyword evidence="2" id="KW-0238">DNA-binding</keyword>
<dbReference type="AlphaFoldDB" id="A0A150PF37"/>
<dbReference type="Proteomes" id="UP000075420">
    <property type="component" value="Unassembled WGS sequence"/>
</dbReference>
<dbReference type="Pfam" id="PF12833">
    <property type="entry name" value="HTH_18"/>
    <property type="match status" value="1"/>
</dbReference>
<feature type="domain" description="HTH araC/xylS-type" evidence="4">
    <location>
        <begin position="12"/>
        <end position="110"/>
    </location>
</feature>
<dbReference type="InterPro" id="IPR018062">
    <property type="entry name" value="HTH_AraC-typ_CS"/>
</dbReference>